<dbReference type="SUPFAM" id="SSF55073">
    <property type="entry name" value="Nucleotide cyclase"/>
    <property type="match status" value="1"/>
</dbReference>
<dbReference type="InterPro" id="IPR001633">
    <property type="entry name" value="EAL_dom"/>
</dbReference>
<dbReference type="InterPro" id="IPR035919">
    <property type="entry name" value="EAL_sf"/>
</dbReference>
<feature type="domain" description="GGDEF" evidence="4">
    <location>
        <begin position="284"/>
        <end position="416"/>
    </location>
</feature>
<dbReference type="PROSITE" id="PS50887">
    <property type="entry name" value="GGDEF"/>
    <property type="match status" value="1"/>
</dbReference>
<proteinExistence type="predicted"/>
<dbReference type="AlphaFoldDB" id="A0A839AFD3"/>
<feature type="transmembrane region" description="Helical" evidence="1">
    <location>
        <begin position="178"/>
        <end position="199"/>
    </location>
</feature>
<dbReference type="PANTHER" id="PTHR44757:SF2">
    <property type="entry name" value="BIOFILM ARCHITECTURE MAINTENANCE PROTEIN MBAA"/>
    <property type="match status" value="1"/>
</dbReference>
<comment type="caution">
    <text evidence="6">The sequence shown here is derived from an EMBL/GenBank/DDBJ whole genome shotgun (WGS) entry which is preliminary data.</text>
</comment>
<feature type="transmembrane region" description="Helical" evidence="1">
    <location>
        <begin position="84"/>
        <end position="103"/>
    </location>
</feature>
<gene>
    <name evidence="6" type="ORF">H2509_09030</name>
</gene>
<feature type="transmembrane region" description="Helical" evidence="1">
    <location>
        <begin position="146"/>
        <end position="166"/>
    </location>
</feature>
<dbReference type="EMBL" id="JACFXV010000048">
    <property type="protein sequence ID" value="MBA5777269.1"/>
    <property type="molecule type" value="Genomic_DNA"/>
</dbReference>
<name>A0A839AFD3_9HYPH</name>
<feature type="transmembrane region" description="Helical" evidence="1">
    <location>
        <begin position="110"/>
        <end position="134"/>
    </location>
</feature>
<evidence type="ECO:0000259" key="3">
    <source>
        <dbReference type="PROSITE" id="PS50883"/>
    </source>
</evidence>
<dbReference type="InterPro" id="IPR000160">
    <property type="entry name" value="GGDEF_dom"/>
</dbReference>
<dbReference type="SMART" id="SM00052">
    <property type="entry name" value="EAL"/>
    <property type="match status" value="1"/>
</dbReference>
<dbReference type="InterPro" id="IPR043128">
    <property type="entry name" value="Rev_trsase/Diguanyl_cyclase"/>
</dbReference>
<keyword evidence="7" id="KW-1185">Reference proteome</keyword>
<dbReference type="Pfam" id="PF03707">
    <property type="entry name" value="MHYT"/>
    <property type="match status" value="2"/>
</dbReference>
<feature type="domain" description="MHYT" evidence="5">
    <location>
        <begin position="12"/>
        <end position="200"/>
    </location>
</feature>
<feature type="transmembrane region" description="Helical" evidence="1">
    <location>
        <begin position="211"/>
        <end position="238"/>
    </location>
</feature>
<protein>
    <submittedName>
        <fullName evidence="6">EAL domain-containing protein</fullName>
    </submittedName>
</protein>
<feature type="transmembrane region" description="Helical" evidence="1">
    <location>
        <begin position="14"/>
        <end position="35"/>
    </location>
</feature>
<dbReference type="Gene3D" id="3.30.70.270">
    <property type="match status" value="1"/>
</dbReference>
<dbReference type="NCBIfam" id="TIGR00254">
    <property type="entry name" value="GGDEF"/>
    <property type="match status" value="1"/>
</dbReference>
<organism evidence="6 7">
    <name type="scientific">Stappia albiluteola</name>
    <dbReference type="NCBI Taxonomy" id="2758565"/>
    <lineage>
        <taxon>Bacteria</taxon>
        <taxon>Pseudomonadati</taxon>
        <taxon>Pseudomonadota</taxon>
        <taxon>Alphaproteobacteria</taxon>
        <taxon>Hyphomicrobiales</taxon>
        <taxon>Stappiaceae</taxon>
        <taxon>Stappia</taxon>
    </lineage>
</organism>
<keyword evidence="1" id="KW-1133">Transmembrane helix</keyword>
<feature type="domain" description="EAL" evidence="3">
    <location>
        <begin position="425"/>
        <end position="675"/>
    </location>
</feature>
<evidence type="ECO:0000256" key="2">
    <source>
        <dbReference type="SAM" id="MobiDB-lite"/>
    </source>
</evidence>
<keyword evidence="1" id="KW-0472">Membrane</keyword>
<dbReference type="SMART" id="SM00267">
    <property type="entry name" value="GGDEF"/>
    <property type="match status" value="1"/>
</dbReference>
<dbReference type="PROSITE" id="PS50883">
    <property type="entry name" value="EAL"/>
    <property type="match status" value="1"/>
</dbReference>
<dbReference type="CDD" id="cd01949">
    <property type="entry name" value="GGDEF"/>
    <property type="match status" value="1"/>
</dbReference>
<keyword evidence="1" id="KW-0812">Transmembrane</keyword>
<dbReference type="Pfam" id="PF00990">
    <property type="entry name" value="GGDEF"/>
    <property type="match status" value="1"/>
</dbReference>
<evidence type="ECO:0000313" key="6">
    <source>
        <dbReference type="EMBL" id="MBA5777269.1"/>
    </source>
</evidence>
<dbReference type="PROSITE" id="PS50924">
    <property type="entry name" value="MHYT"/>
    <property type="match status" value="1"/>
</dbReference>
<dbReference type="Gene3D" id="3.20.20.450">
    <property type="entry name" value="EAL domain"/>
    <property type="match status" value="1"/>
</dbReference>
<evidence type="ECO:0000313" key="7">
    <source>
        <dbReference type="Proteomes" id="UP000541109"/>
    </source>
</evidence>
<dbReference type="PANTHER" id="PTHR44757">
    <property type="entry name" value="DIGUANYLATE CYCLASE DGCP"/>
    <property type="match status" value="1"/>
</dbReference>
<reference evidence="6 7" key="1">
    <citation type="submission" date="2020-07" db="EMBL/GenBank/DDBJ databases">
        <title>Stappia sp., F7233, whole genome shotgun sequencing project.</title>
        <authorList>
            <person name="Jiang S."/>
            <person name="Liu Z.W."/>
            <person name="Du Z.J."/>
        </authorList>
    </citation>
    <scope>NUCLEOTIDE SEQUENCE [LARGE SCALE GENOMIC DNA]</scope>
    <source>
        <strain evidence="6 7">F7233</strain>
    </source>
</reference>
<dbReference type="InterPro" id="IPR005330">
    <property type="entry name" value="MHYT_dom"/>
</dbReference>
<dbReference type="CDD" id="cd01948">
    <property type="entry name" value="EAL"/>
    <property type="match status" value="1"/>
</dbReference>
<accession>A0A839AFD3</accession>
<evidence type="ECO:0000259" key="4">
    <source>
        <dbReference type="PROSITE" id="PS50887"/>
    </source>
</evidence>
<evidence type="ECO:0000256" key="1">
    <source>
        <dbReference type="PROSITE-ProRule" id="PRU00244"/>
    </source>
</evidence>
<dbReference type="Pfam" id="PF00563">
    <property type="entry name" value="EAL"/>
    <property type="match status" value="1"/>
</dbReference>
<feature type="transmembrane region" description="Helical" evidence="1">
    <location>
        <begin position="47"/>
        <end position="72"/>
    </location>
</feature>
<dbReference type="SUPFAM" id="SSF141868">
    <property type="entry name" value="EAL domain-like"/>
    <property type="match status" value="1"/>
</dbReference>
<dbReference type="InterPro" id="IPR029787">
    <property type="entry name" value="Nucleotide_cyclase"/>
</dbReference>
<dbReference type="InterPro" id="IPR052155">
    <property type="entry name" value="Biofilm_reg_signaling"/>
</dbReference>
<evidence type="ECO:0000259" key="5">
    <source>
        <dbReference type="PROSITE" id="PS50924"/>
    </source>
</evidence>
<dbReference type="Proteomes" id="UP000541109">
    <property type="component" value="Unassembled WGS sequence"/>
</dbReference>
<dbReference type="GO" id="GO:0016020">
    <property type="term" value="C:membrane"/>
    <property type="evidence" value="ECO:0007669"/>
    <property type="project" value="UniProtKB-UniRule"/>
</dbReference>
<sequence>MVSVISCILYDHNIALVILAAIICVFGSAVTLRLLRRGVCTRGSQRLGWQFLAAVAGGGGVWATHFVAMLAYQPQVPVTFDPAMTVLSLVVAMAGLFGAFLVSGARASRVFPAMGGALAGLSIAAMHFTGMFAYRVIGLVEWRHDFIAAAILLAVVCSSAALSLLCRRHLGSSRYWGAVALMVAGIVSLHFTAMTAFRVTPMAQTFPEVDAHAVVALALAIAVAAIIIVGTGLTSYLIDINVRADSNKQIRHMATHDALTGLPNRASFKSRLAEAHREAREADGKFAVIVIDLNRFKDINDTLGHAAGDEALKTLARRMARALEGAEFVARLGGDEFAAIRRFEDKSEIAAFADRLAGVFSQPMKISAMEAAVGASLGAAVWPDDAEDVDELINNADLAMYHAKVGYRETICFYDAEIGAAVRKRRQLAEALRYALEHDELEVHYQVQMSLAAGEIHGYEALLRWTHPQFGPIPPSDFIPLAEENGLISSLGAWVLRRACMDAAEWESGYRVAVNVSAVQFMDSNLPRLVHEVLVETGLAPHRLELELTETALVKDKSRSLHVMRQIKALGVAMALDDFGSGYSSLETLRTFPFDKIKLDKAFVDGIQEDRQSMAIVRAVLALGKSLEIPVLAEGIETGDQMSILRAEGCDEGQGYLLGRPMPIGDLARHGRSTRADALQDGEKPGDAVATGKVATA</sequence>
<feature type="region of interest" description="Disordered" evidence="2">
    <location>
        <begin position="671"/>
        <end position="697"/>
    </location>
</feature>